<dbReference type="OrthoDB" id="4301792at2"/>
<proteinExistence type="predicted"/>
<evidence type="ECO:0000313" key="2">
    <source>
        <dbReference type="Proteomes" id="UP000272117"/>
    </source>
</evidence>
<dbReference type="PROSITE" id="PS51257">
    <property type="entry name" value="PROKAR_LIPOPROTEIN"/>
    <property type="match status" value="1"/>
</dbReference>
<sequence length="181" mass="20728">MKYVILVILGVPFLLSCDNITQKEKLTTIKNKFSITEIDNSNNLLIHSANFTGGVIMDKTVEGRSNSFTPTTEEILIAEGIFKKCLYIDKVGSDGITIDTTKILEPMRYIRQYFGILDSSGQKIIGFNCFYRRVPHLMQGFDGEEYDGWKYKEFIMKDKGNLFFQIIINLETKDCSNFCVN</sequence>
<organism evidence="1 2">
    <name type="scientific">Rufibacter latericius</name>
    <dbReference type="NCBI Taxonomy" id="2487040"/>
    <lineage>
        <taxon>Bacteria</taxon>
        <taxon>Pseudomonadati</taxon>
        <taxon>Bacteroidota</taxon>
        <taxon>Cytophagia</taxon>
        <taxon>Cytophagales</taxon>
        <taxon>Hymenobacteraceae</taxon>
        <taxon>Rufibacter</taxon>
    </lineage>
</organism>
<protein>
    <recommendedName>
        <fullName evidence="3">WG repeat-containing protein</fullName>
    </recommendedName>
</protein>
<dbReference type="Proteomes" id="UP000272117">
    <property type="component" value="Unassembled WGS sequence"/>
</dbReference>
<comment type="caution">
    <text evidence="1">The sequence shown here is derived from an EMBL/GenBank/DDBJ whole genome shotgun (WGS) entry which is preliminary data.</text>
</comment>
<accession>A0A3M9M9W1</accession>
<name>A0A3M9M9W1_9BACT</name>
<dbReference type="RefSeq" id="WP_123128707.1">
    <property type="nucleotide sequence ID" value="NZ_RJJD01000021.1"/>
</dbReference>
<reference evidence="1 2" key="1">
    <citation type="submission" date="2018-11" db="EMBL/GenBank/DDBJ databases">
        <title>Rufibacter latericius sp. nov., isolated from water in Baiyang Lake.</title>
        <authorList>
            <person name="Yang Y."/>
        </authorList>
    </citation>
    <scope>NUCLEOTIDE SEQUENCE [LARGE SCALE GENOMIC DNA]</scope>
    <source>
        <strain evidence="1 2">R-22-1c-1</strain>
    </source>
</reference>
<dbReference type="EMBL" id="RJJD01000021">
    <property type="protein sequence ID" value="RNI22349.1"/>
    <property type="molecule type" value="Genomic_DNA"/>
</dbReference>
<dbReference type="AlphaFoldDB" id="A0A3M9M9W1"/>
<gene>
    <name evidence="1" type="ORF">EFB08_19745</name>
</gene>
<evidence type="ECO:0000313" key="1">
    <source>
        <dbReference type="EMBL" id="RNI22349.1"/>
    </source>
</evidence>
<evidence type="ECO:0008006" key="3">
    <source>
        <dbReference type="Google" id="ProtNLM"/>
    </source>
</evidence>
<keyword evidence="2" id="KW-1185">Reference proteome</keyword>